<comment type="subcellular location">
    <subcellularLocation>
        <location evidence="1">Cell membrane</location>
        <topology evidence="1">Multi-pass membrane protein</topology>
    </subcellularLocation>
</comment>
<feature type="transmembrane region" description="Helical" evidence="12">
    <location>
        <begin position="102"/>
        <end position="122"/>
    </location>
</feature>
<evidence type="ECO:0000256" key="1">
    <source>
        <dbReference type="ARBA" id="ARBA00004651"/>
    </source>
</evidence>
<comment type="similarity">
    <text evidence="2 11">Belongs to the protease PrsW family.</text>
</comment>
<dbReference type="GO" id="GO:0006508">
    <property type="term" value="P:proteolysis"/>
    <property type="evidence" value="ECO:0007669"/>
    <property type="project" value="UniProtKB-KW"/>
</dbReference>
<proteinExistence type="inferred from homology"/>
<dbReference type="PANTHER" id="PTHR36844">
    <property type="entry name" value="PROTEASE PRSW"/>
    <property type="match status" value="1"/>
</dbReference>
<dbReference type="NCBIfam" id="NF033739">
    <property type="entry name" value="intramemb_PrsW"/>
    <property type="match status" value="1"/>
</dbReference>
<evidence type="ECO:0000256" key="11">
    <source>
        <dbReference type="PIRNR" id="PIRNR016933"/>
    </source>
</evidence>
<dbReference type="Proteomes" id="UP000310636">
    <property type="component" value="Unassembled WGS sequence"/>
</dbReference>
<evidence type="ECO:0000256" key="2">
    <source>
        <dbReference type="ARBA" id="ARBA00009165"/>
    </source>
</evidence>
<evidence type="ECO:0000313" key="13">
    <source>
        <dbReference type="EMBL" id="THF78347.1"/>
    </source>
</evidence>
<sequence length="232" mass="26348">MLLLSVLAAAIAPGVALLAYFYWKDRYDAEPLHVVMKLFLAGVLIVLPVMIIQRGLMLWMGDDSPVAFSFVISAGVEEFVKWFVLFHIIYNHTEFDEPYDGIVYATAISLGFATVENVLYAFTEQATFGMLLSRALLPVSGHALFGVYMGYSLGRAKFSTGRAVKLHLAISLLTPWFVHGLYDFLMQTVPSDWLWVVVPFMVVLWLRGIRSVNRANARSPFRWIKREEEIKF</sequence>
<feature type="transmembrane region" description="Helical" evidence="12">
    <location>
        <begin position="193"/>
        <end position="209"/>
    </location>
</feature>
<evidence type="ECO:0000256" key="7">
    <source>
        <dbReference type="ARBA" id="ARBA00022801"/>
    </source>
</evidence>
<dbReference type="PANTHER" id="PTHR36844:SF1">
    <property type="entry name" value="PROTEASE PRSW"/>
    <property type="match status" value="1"/>
</dbReference>
<feature type="transmembrane region" description="Helical" evidence="12">
    <location>
        <begin position="6"/>
        <end position="23"/>
    </location>
</feature>
<feature type="transmembrane region" description="Helical" evidence="12">
    <location>
        <begin position="66"/>
        <end position="90"/>
    </location>
</feature>
<keyword evidence="5 11" id="KW-0645">Protease</keyword>
<evidence type="ECO:0000256" key="12">
    <source>
        <dbReference type="SAM" id="Phobius"/>
    </source>
</evidence>
<keyword evidence="6 12" id="KW-0812">Transmembrane</keyword>
<evidence type="ECO:0000256" key="5">
    <source>
        <dbReference type="ARBA" id="ARBA00022670"/>
    </source>
</evidence>
<dbReference type="PIRSF" id="PIRSF016933">
    <property type="entry name" value="PrsW"/>
    <property type="match status" value="1"/>
</dbReference>
<evidence type="ECO:0000256" key="10">
    <source>
        <dbReference type="ARBA" id="ARBA00030345"/>
    </source>
</evidence>
<evidence type="ECO:0000256" key="8">
    <source>
        <dbReference type="ARBA" id="ARBA00022989"/>
    </source>
</evidence>
<comment type="function">
    <text evidence="11">Involved in the degradation of specific anti-sigma factors.</text>
</comment>
<feature type="transmembrane region" description="Helical" evidence="12">
    <location>
        <begin position="35"/>
        <end position="60"/>
    </location>
</feature>
<comment type="caution">
    <text evidence="13">The sequence shown here is derived from an EMBL/GenBank/DDBJ whole genome shotgun (WGS) entry which is preliminary data.</text>
</comment>
<keyword evidence="7 11" id="KW-0378">Hydrolase</keyword>
<dbReference type="AlphaFoldDB" id="A0A4S4BYT9"/>
<evidence type="ECO:0000313" key="14">
    <source>
        <dbReference type="Proteomes" id="UP000310636"/>
    </source>
</evidence>
<evidence type="ECO:0000256" key="6">
    <source>
        <dbReference type="ARBA" id="ARBA00022692"/>
    </source>
</evidence>
<evidence type="ECO:0000256" key="3">
    <source>
        <dbReference type="ARBA" id="ARBA00018997"/>
    </source>
</evidence>
<name>A0A4S4BYT9_9BACL</name>
<gene>
    <name evidence="13" type="primary">prsW</name>
    <name evidence="13" type="ORF">E6C55_14100</name>
</gene>
<keyword evidence="8 12" id="KW-1133">Transmembrane helix</keyword>
<keyword evidence="14" id="KW-1185">Reference proteome</keyword>
<feature type="transmembrane region" description="Helical" evidence="12">
    <location>
        <begin position="163"/>
        <end position="181"/>
    </location>
</feature>
<accession>A0A4S4BYT9</accession>
<organism evidence="13 14">
    <name type="scientific">Cohnella fermenti</name>
    <dbReference type="NCBI Taxonomy" id="2565925"/>
    <lineage>
        <taxon>Bacteria</taxon>
        <taxon>Bacillati</taxon>
        <taxon>Bacillota</taxon>
        <taxon>Bacilli</taxon>
        <taxon>Bacillales</taxon>
        <taxon>Paenibacillaceae</taxon>
        <taxon>Cohnella</taxon>
    </lineage>
</organism>
<dbReference type="GO" id="GO:0005886">
    <property type="term" value="C:plasma membrane"/>
    <property type="evidence" value="ECO:0007669"/>
    <property type="project" value="UniProtKB-SubCell"/>
</dbReference>
<dbReference type="GO" id="GO:0008237">
    <property type="term" value="F:metallopeptidase activity"/>
    <property type="evidence" value="ECO:0007669"/>
    <property type="project" value="UniProtKB-KW"/>
</dbReference>
<keyword evidence="4 11" id="KW-1003">Cell membrane</keyword>
<dbReference type="RefSeq" id="WP_136370443.1">
    <property type="nucleotide sequence ID" value="NZ_SSOB01000016.1"/>
</dbReference>
<dbReference type="InterPro" id="IPR023596">
    <property type="entry name" value="Peptidase_PrsW_arch/bac"/>
</dbReference>
<evidence type="ECO:0000256" key="4">
    <source>
        <dbReference type="ARBA" id="ARBA00022475"/>
    </source>
</evidence>
<feature type="transmembrane region" description="Helical" evidence="12">
    <location>
        <begin position="128"/>
        <end position="151"/>
    </location>
</feature>
<protein>
    <recommendedName>
        <fullName evidence="3 11">Protease PrsW</fullName>
        <ecNumber evidence="11">3.4.-.-</ecNumber>
    </recommendedName>
    <alternativeName>
        <fullName evidence="10 11">Protease responsible for activating sigma-W</fullName>
    </alternativeName>
</protein>
<dbReference type="InterPro" id="IPR026898">
    <property type="entry name" value="PrsW"/>
</dbReference>
<evidence type="ECO:0000256" key="9">
    <source>
        <dbReference type="ARBA" id="ARBA00023136"/>
    </source>
</evidence>
<keyword evidence="9 11" id="KW-0472">Membrane</keyword>
<dbReference type="Pfam" id="PF13367">
    <property type="entry name" value="PrsW-protease"/>
    <property type="match status" value="1"/>
</dbReference>
<reference evidence="13 14" key="1">
    <citation type="submission" date="2019-04" db="EMBL/GenBank/DDBJ databases">
        <title>Cohnella sp. nov. isolated from preserved vegetables.</title>
        <authorList>
            <person name="Lin S.-Y."/>
            <person name="Hung M.-H."/>
            <person name="Young C.-C."/>
        </authorList>
    </citation>
    <scope>NUCLEOTIDE SEQUENCE [LARGE SCALE GENOMIC DNA]</scope>
    <source>
        <strain evidence="13 14">CC-MHH1044</strain>
    </source>
</reference>
<keyword evidence="13" id="KW-0482">Metalloprotease</keyword>
<dbReference type="EMBL" id="SSOB01000016">
    <property type="protein sequence ID" value="THF78347.1"/>
    <property type="molecule type" value="Genomic_DNA"/>
</dbReference>
<dbReference type="EC" id="3.4.-.-" evidence="11"/>
<dbReference type="OrthoDB" id="5504276at2"/>